<sequence length="352" mass="39658">NQKWHISAFKLNFFSVFSPHQYNDFRAKRREAGYSEEDLKESYGFLLFDDANKANTLGETGVLTGNSTCTTLGDPSNGVYISMYSDCLDLNRWYHGKSGYIAIIRLTKGRVKKVSENYTQNFTVPTEGFDCHVSEQLPSVSAKTSSFLAFERTQYYMYELLNDGSSKTAQSPSAACPFAIVSFSYTDTKAALEAPQEKSDEKKSDTKSGQRKPAISSDILRVLPVLNYAEGEVEKTVIDPSEELCEVFMQHMHNYATLINPGLALSPSRDFSIFPDQYDVPDAHKHLYSSPEWTNRAWQTMRSYLNKPVSFQLPVPKVTEILAAGQEERMEDLDDDVYICLSSPEEAPANHV</sequence>
<accession>A0ACB7FE38</accession>
<keyword evidence="2" id="KW-1185">Reference proteome</keyword>
<evidence type="ECO:0000313" key="2">
    <source>
        <dbReference type="Proteomes" id="UP000805704"/>
    </source>
</evidence>
<protein>
    <submittedName>
        <fullName evidence="1">Protein TASOR</fullName>
    </submittedName>
</protein>
<feature type="non-terminal residue" evidence="1">
    <location>
        <position position="352"/>
    </location>
</feature>
<evidence type="ECO:0000313" key="1">
    <source>
        <dbReference type="EMBL" id="KAG8012770.1"/>
    </source>
</evidence>
<comment type="caution">
    <text evidence="1">The sequence shown here is derived from an EMBL/GenBank/DDBJ whole genome shotgun (WGS) entry which is preliminary data.</text>
</comment>
<name>A0ACB7FE38_NIBAL</name>
<gene>
    <name evidence="1" type="primary">FAM208A</name>
    <name evidence="1" type="ORF">GBF38_020669</name>
</gene>
<reference evidence="1" key="1">
    <citation type="submission" date="2020-04" db="EMBL/GenBank/DDBJ databases">
        <title>A chromosome-scale assembly and high-density genetic map of the yellow drum (Nibea albiflora) genome.</title>
        <authorList>
            <person name="Xu D."/>
            <person name="Zhang W."/>
            <person name="Chen R."/>
            <person name="Tan P."/>
            <person name="Wang L."/>
            <person name="Song H."/>
            <person name="Tian L."/>
            <person name="Zhu Q."/>
            <person name="Wang B."/>
        </authorList>
    </citation>
    <scope>NUCLEOTIDE SEQUENCE</scope>
    <source>
        <strain evidence="1">ZJHYS-2018</strain>
    </source>
</reference>
<dbReference type="EMBL" id="CM024800">
    <property type="protein sequence ID" value="KAG8012770.1"/>
    <property type="molecule type" value="Genomic_DNA"/>
</dbReference>
<proteinExistence type="predicted"/>
<feature type="non-terminal residue" evidence="1">
    <location>
        <position position="1"/>
    </location>
</feature>
<organism evidence="1 2">
    <name type="scientific">Nibea albiflora</name>
    <name type="common">Yellow drum</name>
    <name type="synonym">Corvina albiflora</name>
    <dbReference type="NCBI Taxonomy" id="240163"/>
    <lineage>
        <taxon>Eukaryota</taxon>
        <taxon>Metazoa</taxon>
        <taxon>Chordata</taxon>
        <taxon>Craniata</taxon>
        <taxon>Vertebrata</taxon>
        <taxon>Euteleostomi</taxon>
        <taxon>Actinopterygii</taxon>
        <taxon>Neopterygii</taxon>
        <taxon>Teleostei</taxon>
        <taxon>Neoteleostei</taxon>
        <taxon>Acanthomorphata</taxon>
        <taxon>Eupercaria</taxon>
        <taxon>Sciaenidae</taxon>
        <taxon>Nibea</taxon>
    </lineage>
</organism>
<dbReference type="Proteomes" id="UP000805704">
    <property type="component" value="Chromosome 12"/>
</dbReference>